<evidence type="ECO:0000256" key="12">
    <source>
        <dbReference type="ARBA" id="ARBA00023273"/>
    </source>
</evidence>
<dbReference type="Ensembl" id="ENSSMAT00000052990.1">
    <property type="protein sequence ID" value="ENSSMAP00000065298.1"/>
    <property type="gene ID" value="ENSSMAG00000030944.1"/>
</dbReference>
<evidence type="ECO:0000256" key="7">
    <source>
        <dbReference type="ARBA" id="ARBA00023017"/>
    </source>
</evidence>
<evidence type="ECO:0000259" key="16">
    <source>
        <dbReference type="Pfam" id="PF08393"/>
    </source>
</evidence>
<dbReference type="InterPro" id="IPR024743">
    <property type="entry name" value="Dynein_HC_stalk"/>
</dbReference>
<keyword evidence="9" id="KW-0969">Cilium</keyword>
<dbReference type="GeneTree" id="ENSGT00940000154761"/>
<dbReference type="FunFam" id="3.40.50.300:FF:000362">
    <property type="entry name" value="Dynein, axonemal, heavy chain 6"/>
    <property type="match status" value="1"/>
</dbReference>
<dbReference type="Pfam" id="PF18198">
    <property type="entry name" value="AAA_lid_11"/>
    <property type="match status" value="1"/>
</dbReference>
<comment type="subcellular location">
    <subcellularLocation>
        <location evidence="1">Cytoplasm</location>
        <location evidence="1">Cytoskeleton</location>
        <location evidence="1">Cilium axoneme</location>
    </subcellularLocation>
</comment>
<dbReference type="FunFam" id="3.10.490.20:FF:000005">
    <property type="entry name" value="Dynein axonemal heavy chain 6"/>
    <property type="match status" value="1"/>
</dbReference>
<keyword evidence="4" id="KW-0493">Microtubule</keyword>
<dbReference type="InterPro" id="IPR042222">
    <property type="entry name" value="Dynein_2_N"/>
</dbReference>
<dbReference type="GO" id="GO:0005930">
    <property type="term" value="C:axoneme"/>
    <property type="evidence" value="ECO:0007669"/>
    <property type="project" value="UniProtKB-SubCell"/>
</dbReference>
<dbReference type="PANTHER" id="PTHR22878">
    <property type="entry name" value="DYNEIN HEAVY CHAIN 6, AXONEMAL-LIKE-RELATED"/>
    <property type="match status" value="1"/>
</dbReference>
<dbReference type="FunFam" id="3.40.50.300:FF:002141">
    <property type="entry name" value="Dynein heavy chain"/>
    <property type="match status" value="1"/>
</dbReference>
<dbReference type="GO" id="GO:0007018">
    <property type="term" value="P:microtubule-based movement"/>
    <property type="evidence" value="ECO:0007669"/>
    <property type="project" value="InterPro"/>
</dbReference>
<keyword evidence="12" id="KW-0966">Cell projection</keyword>
<feature type="signal peptide" evidence="14">
    <location>
        <begin position="1"/>
        <end position="19"/>
    </location>
</feature>
<evidence type="ECO:0000256" key="5">
    <source>
        <dbReference type="ARBA" id="ARBA00022741"/>
    </source>
</evidence>
<reference evidence="24" key="2">
    <citation type="submission" date="2025-08" db="UniProtKB">
        <authorList>
            <consortium name="Ensembl"/>
        </authorList>
    </citation>
    <scope>IDENTIFICATION</scope>
</reference>
<keyword evidence="6" id="KW-0067">ATP-binding</keyword>
<evidence type="ECO:0000256" key="11">
    <source>
        <dbReference type="ARBA" id="ARBA00023212"/>
    </source>
</evidence>
<dbReference type="Gene3D" id="3.40.50.300">
    <property type="entry name" value="P-loop containing nucleotide triphosphate hydrolases"/>
    <property type="match status" value="6"/>
</dbReference>
<evidence type="ECO:0000256" key="4">
    <source>
        <dbReference type="ARBA" id="ARBA00022701"/>
    </source>
</evidence>
<dbReference type="Pfam" id="PF17857">
    <property type="entry name" value="AAA_lid_1"/>
    <property type="match status" value="1"/>
</dbReference>
<dbReference type="Pfam" id="PF12777">
    <property type="entry name" value="MT"/>
    <property type="match status" value="1"/>
</dbReference>
<feature type="chain" id="PRO_5034531587" evidence="14">
    <location>
        <begin position="20"/>
        <end position="2737"/>
    </location>
</feature>
<feature type="domain" description="Dynein heavy chain AAA lid" evidence="22">
    <location>
        <begin position="2352"/>
        <end position="2489"/>
    </location>
</feature>
<dbReference type="Gene3D" id="6.10.140.1060">
    <property type="match status" value="1"/>
</dbReference>
<feature type="domain" description="Dynein heavy chain coiled coil stalk" evidence="18">
    <location>
        <begin position="1435"/>
        <end position="1695"/>
    </location>
</feature>
<dbReference type="GO" id="GO:0005874">
    <property type="term" value="C:microtubule"/>
    <property type="evidence" value="ECO:0007669"/>
    <property type="project" value="UniProtKB-KW"/>
</dbReference>
<organism evidence="24 25">
    <name type="scientific">Scophthalmus maximus</name>
    <name type="common">Turbot</name>
    <name type="synonym">Psetta maxima</name>
    <dbReference type="NCBI Taxonomy" id="52904"/>
    <lineage>
        <taxon>Eukaryota</taxon>
        <taxon>Metazoa</taxon>
        <taxon>Chordata</taxon>
        <taxon>Craniata</taxon>
        <taxon>Vertebrata</taxon>
        <taxon>Euteleostomi</taxon>
        <taxon>Actinopterygii</taxon>
        <taxon>Neopterygii</taxon>
        <taxon>Teleostei</taxon>
        <taxon>Neoteleostei</taxon>
        <taxon>Acanthomorphata</taxon>
        <taxon>Carangaria</taxon>
        <taxon>Pleuronectiformes</taxon>
        <taxon>Pleuronectoidei</taxon>
        <taxon>Scophthalmidae</taxon>
        <taxon>Scophthalmus</taxon>
    </lineage>
</organism>
<feature type="domain" description="Dynein heavy chain 3 AAA+ lid" evidence="21">
    <location>
        <begin position="1050"/>
        <end position="1135"/>
    </location>
</feature>
<dbReference type="InterPro" id="IPR042228">
    <property type="entry name" value="Dynein_linker_3"/>
</dbReference>
<dbReference type="Gene3D" id="1.20.920.20">
    <property type="match status" value="1"/>
</dbReference>
<evidence type="ECO:0000259" key="17">
    <source>
        <dbReference type="Pfam" id="PF12774"/>
    </source>
</evidence>
<feature type="domain" description="Dynein heavy chain C-terminal" evidence="23">
    <location>
        <begin position="2536"/>
        <end position="2627"/>
    </location>
</feature>
<evidence type="ECO:0000259" key="18">
    <source>
        <dbReference type="Pfam" id="PF12777"/>
    </source>
</evidence>
<evidence type="ECO:0000256" key="3">
    <source>
        <dbReference type="ARBA" id="ARBA00022490"/>
    </source>
</evidence>
<evidence type="ECO:0000313" key="24">
    <source>
        <dbReference type="Ensembl" id="ENSSMAP00000065298.1"/>
    </source>
</evidence>
<dbReference type="Gene3D" id="1.20.58.1120">
    <property type="match status" value="1"/>
</dbReference>
<dbReference type="Gene3D" id="1.10.8.1220">
    <property type="match status" value="1"/>
</dbReference>
<evidence type="ECO:0000256" key="2">
    <source>
        <dbReference type="ARBA" id="ARBA00008887"/>
    </source>
</evidence>
<reference evidence="24" key="1">
    <citation type="submission" date="2023-05" db="EMBL/GenBank/DDBJ databases">
        <title>High-quality long-read genome of Scophthalmus maximus.</title>
        <authorList>
            <person name="Lien S."/>
            <person name="Martinez P."/>
        </authorList>
    </citation>
    <scope>NUCLEOTIDE SEQUENCE [LARGE SCALE GENOMIC DNA]</scope>
</reference>
<evidence type="ECO:0000256" key="14">
    <source>
        <dbReference type="SAM" id="SignalP"/>
    </source>
</evidence>
<dbReference type="InterPro" id="IPR041228">
    <property type="entry name" value="Dynein_C"/>
</dbReference>
<evidence type="ECO:0000259" key="19">
    <source>
        <dbReference type="Pfam" id="PF12780"/>
    </source>
</evidence>
<evidence type="ECO:0000259" key="23">
    <source>
        <dbReference type="Pfam" id="PF18199"/>
    </source>
</evidence>
<dbReference type="InterPro" id="IPR042219">
    <property type="entry name" value="AAA_lid_11_sf"/>
</dbReference>
<dbReference type="FunFam" id="1.20.920.20:FF:000001">
    <property type="entry name" value="dynein heavy chain 2, axonemal"/>
    <property type="match status" value="1"/>
</dbReference>
<feature type="domain" description="Dynein heavy chain AAA module D4" evidence="19">
    <location>
        <begin position="1173"/>
        <end position="1420"/>
    </location>
</feature>
<dbReference type="InterPro" id="IPR041589">
    <property type="entry name" value="DNAH3_AAA_lid_1"/>
</dbReference>
<evidence type="ECO:0000256" key="13">
    <source>
        <dbReference type="SAM" id="Coils"/>
    </source>
</evidence>
<dbReference type="InterPro" id="IPR043157">
    <property type="entry name" value="Dynein_AAA1S"/>
</dbReference>
<evidence type="ECO:0000313" key="25">
    <source>
        <dbReference type="Proteomes" id="UP000694558"/>
    </source>
</evidence>
<evidence type="ECO:0000256" key="6">
    <source>
        <dbReference type="ARBA" id="ARBA00022840"/>
    </source>
</evidence>
<dbReference type="Gene3D" id="1.20.140.100">
    <property type="entry name" value="Dynein heavy chain, N-terminal domain 2"/>
    <property type="match status" value="1"/>
</dbReference>
<protein>
    <submittedName>
        <fullName evidence="24">Dynein, axonemal, heavy chain 6</fullName>
    </submittedName>
</protein>
<name>A0A8D3E0I9_SCOMX</name>
<dbReference type="InterPro" id="IPR026983">
    <property type="entry name" value="DHC"/>
</dbReference>
<dbReference type="Pfam" id="PF12781">
    <property type="entry name" value="AAA_9"/>
    <property type="match status" value="1"/>
</dbReference>
<comment type="similarity">
    <text evidence="2">Belongs to the dynein heavy chain family.</text>
</comment>
<dbReference type="Gene3D" id="1.20.920.30">
    <property type="match status" value="1"/>
</dbReference>
<dbReference type="InterPro" id="IPR013602">
    <property type="entry name" value="Dynein_heavy_linker"/>
</dbReference>
<dbReference type="Pfam" id="PF08393">
    <property type="entry name" value="DHC_N2"/>
    <property type="match status" value="1"/>
</dbReference>
<evidence type="ECO:0000259" key="21">
    <source>
        <dbReference type="Pfam" id="PF17857"/>
    </source>
</evidence>
<dbReference type="FunFam" id="1.10.8.720:FF:000007">
    <property type="entry name" value="Dynein axonemal heavy chain 6"/>
    <property type="match status" value="1"/>
</dbReference>
<dbReference type="FunFam" id="1.20.920.30:FF:000002">
    <property type="entry name" value="Dynein axonemal heavy chain 3"/>
    <property type="match status" value="1"/>
</dbReference>
<dbReference type="Pfam" id="PF12774">
    <property type="entry name" value="AAA_6"/>
    <property type="match status" value="1"/>
</dbReference>
<evidence type="ECO:0000256" key="10">
    <source>
        <dbReference type="ARBA" id="ARBA00023175"/>
    </source>
</evidence>
<evidence type="ECO:0000259" key="20">
    <source>
        <dbReference type="Pfam" id="PF12781"/>
    </source>
</evidence>
<keyword evidence="10" id="KW-0505">Motor protein</keyword>
<dbReference type="InterPro" id="IPR041658">
    <property type="entry name" value="AAA_lid_11"/>
</dbReference>
<dbReference type="InterPro" id="IPR035699">
    <property type="entry name" value="AAA_6"/>
</dbReference>
<evidence type="ECO:0000259" key="15">
    <source>
        <dbReference type="Pfam" id="PF03028"/>
    </source>
</evidence>
<keyword evidence="14" id="KW-0732">Signal</keyword>
<dbReference type="Pfam" id="PF12780">
    <property type="entry name" value="AAA_8"/>
    <property type="match status" value="1"/>
</dbReference>
<dbReference type="GO" id="GO:0051959">
    <property type="term" value="F:dynein light intermediate chain binding"/>
    <property type="evidence" value="ECO:0007669"/>
    <property type="project" value="InterPro"/>
</dbReference>
<feature type="coiled-coil region" evidence="13">
    <location>
        <begin position="1959"/>
        <end position="2021"/>
    </location>
</feature>
<dbReference type="Gene3D" id="1.10.8.720">
    <property type="entry name" value="Region D6 of dynein motor"/>
    <property type="match status" value="1"/>
</dbReference>
<keyword evidence="7" id="KW-0243">Dynein</keyword>
<dbReference type="Gene3D" id="3.10.490.20">
    <property type="match status" value="1"/>
</dbReference>
<dbReference type="Gene3D" id="1.20.1270.280">
    <property type="match status" value="1"/>
</dbReference>
<feature type="coiled-coil region" evidence="13">
    <location>
        <begin position="1667"/>
        <end position="1701"/>
    </location>
</feature>
<sequence>MVLQYICLCFVCFAVQVLLDDSLINVGTVASSRYVLPIKPRVDLTLCPLTPFTVPLQDEWLICQRNWLYLESIFLAPDINRQLPEEAKMFLKVDKSWKEIMARANKMPNALRASTHPDLLGTFQQNNVLLDDIQKCLEAYLESKRVIFPRFYFLSNDELLKILAQTRNPQAVQPHLRKCFDAIIRLEFALLKDILYMISPEGEKVALTKGLKAQGNVEDWLCNVEEAMFASLKRLSKAAITDYQLKSREEWVVAGHPSQVHTQTHTHTFYVHISCTNFNFKSQECLCGCVRIFCVFQRLNSLAALVRGQLPTLHRSIITALITIDVHARDIVTDLVRQKVDSRTNFEWQRQLRYYWDMDIDNCVAKMALSTYIYGYEYLGACPRLVITPLTDRCYLCLMGALQLDLGGAPAGPAGTGKTETTKDLAKALAIQCVVFNCSDGLDYKMMGRFFSGLAQSGAWCCFDEFNRIDIEVLSVIAQQLITIRNAKAAKMSRFRFEGREIKLVMTCAAFITMNPGYAGRTELPDNLKALFRPIAMMVPNYALIAEVILYSEGFESSKTLARKMTQLYKLCSEQLSQQDHYDFGMRAVKSVLVMAGSLKRENPNLSEDVVLIRALRDSNLPKFLTDDAVLFGGILSDLFPGVCIPEHDYGVLQSTILESLVKRNLQPLLSMTKKVIQFYETMLVRHGVMLVGPTGGGKTTVYTILIDTLETLHRTGHMDSNPFYQPVKTYVLNPKSVTMGELYGEWRDGLMALSVRDAVNDTTDEHKWVICDGPVDALWIENMNTVLDDNKMLCLANSERIKLTPSIHMDLAVASPATVSRCGMVYIDPEDLKWMPYVQTWISGLGNKNGTMWSVYMNFNQKRLETWEAIIPSFHYDIEQPFFEMLVPTTDTVRYGYLMEKLLSVQRSVLFTGDTGVGKVRIPGWSQQCGPPGNKRLVVFVDDLNMPKLDSYGSQPPIELLRQFQDFSGFFDRDKFIWRKIENMTIAAACAPPGGGRNPVTPRFIRHFSMLCLPTPSENSLKQIFTHSNILLFYLSLFSQEVKDCAGQIVDAAVDIYNRLSVDLLPTPAKSHYVFNLRDLSKCVQGMLQCESSQVRDKNQIFRLFCHECQRVFHDRLINNQDKTYFNTIVSEMVGAEKEDRLYEDLTDMSKIRTVLQDYLDDYNVTFSKETKLVFFQDAIEHVSRIARIIRQERGNALLVGVGGTGKQSLTRLSAHMCGYRCFEIELSRGYNYDSFHEDLRRLCKMAGVDGNDMVFLFTDTQIVVEEFLEDVNNLLNSGEVPNLFEKDEMEQVLAATRPKAKEVFQYFISRVREKLHVVLCMSPVGDAFRSRCRMFPSLVNCCTIDWFVQWPREALLSVSKAFFLNVDFGSEELKERFSAICVEIHVSVTDMAERFYSEVRRRYYTTPTSYLELINLYLGMLNEKREELVLARDRVKNGLTKLLETNELVDTMKVDLSALEPVLKQKSIDVDALMEKLAVDQESVRKVVKEDEALALVKAEDTQAIAADAQKDLDEALPALEGANQALNSLDKADISEIKVFTKPPDLVMTVMEAICILLNCKSVCFSLSLKNNPFFYWPSAKQVLGDSYFLKRLMDYDKENIKPQILQKLQKYINNADFIPEKVEKVSRACKSMCMWVRAMNLYSRVLKEVGPKREKLALAQVSLDITMATLREKQEKLQAVENQIKILQEQFDSSINEKEDLGEGCILYMLPLQILCGSQTAHLQNIIINVVGNVFIAAACVAYYGAFTSHYRQLVGTWIKQCQELDIPISSSFNLINILGDPFVIRQWNAEDLPRDTVSTENGILVTEGRRWPLMIDPQDQANRWIRTKEAKNGLKVIKLTDPSFLRTLENAIRMGMPVLLEELKETLDPVLEPILLKQTFVSGGRTLMRLGDSDIDYDKNFKFYMTTKMANPHYLPEVCIKVTIINFTVTKSGLEDQLLSDVVRLESPHLEEQRNELIVRINADRNQLKDIEDRILKLLFTSEGNILDNEELVQTLQESKVTSQAIQHRLEEAEATELMINSARERYRPVATRGSVLYFVIASLSEIDHMYQFSLKYFKQLFNSTIETSEKSSVLEERLQILLDQILLNSYINVSRGLFEQHKLIYSFMLCVEVMRERGEISEEEWQNFLRGSDYAERPDVPWLSDFYWQTCLTPSFYHLFCDSLYRTALPSPFLQVVFAATEFVIVSLGKQFVENPPVDLANLYNDMSPSTPLLFILSTGSDPMGAFQRFAKERGFESISLGQGQGPIAEKMILKALETGNWVFLQNCHLAVSWLLAMEELIKTFTEPDFRLFLSSMPAKVFPVTVLQNSVKVTNEPPKGLRANMRRAFTEITRNFFEDHALGRQWRKIVFGMCFFHAIIQERKKFGPLGWNIRYEFNDSDRECALLNLNLYCKDGTIPWDALIYITGEITYGGRVTDAWDQRCLRTILKSFFSPNTLGRGYTYSSSGIYYAPEKDELKQYRKYIESLPILDDPEVFGMHENANLAFQVRNENEITVSHRKKHANLGNLFLLLTLFLFILMCDSVCVSQVSLVTLQKAIAGLVVMSEEMDCIYRSFLNNQVPTYWANSSYPSLKTLASWVRDLALRTAFIQTWITHGPPKSFWISGFFFPQGFLTGKTQQHLITQNPENGVLVHGMFMDASRWDDDNMVIEDALPRVMNAMLPVLHFEPQQNYEPEPDLYHAPLYKTSARAGTLSTTGHSTNFVVTVMLPSNRPVDYWISKASALLCQLDD</sequence>
<keyword evidence="8 13" id="KW-0175">Coiled coil</keyword>
<dbReference type="FunFam" id="3.40.50.300:FF:000063">
    <property type="entry name" value="dynein heavy chain 6, axonemal"/>
    <property type="match status" value="1"/>
</dbReference>
<keyword evidence="11" id="KW-0206">Cytoskeleton</keyword>
<evidence type="ECO:0000259" key="22">
    <source>
        <dbReference type="Pfam" id="PF18198"/>
    </source>
</evidence>
<dbReference type="Proteomes" id="UP000694558">
    <property type="component" value="Chromosome 8"/>
</dbReference>
<feature type="domain" description="Dynein heavy chain ATP-binding dynein motor region" evidence="20">
    <location>
        <begin position="1790"/>
        <end position="2011"/>
    </location>
</feature>
<dbReference type="SUPFAM" id="SSF52540">
    <property type="entry name" value="P-loop containing nucleoside triphosphate hydrolases"/>
    <property type="match status" value="4"/>
</dbReference>
<dbReference type="InterPro" id="IPR024317">
    <property type="entry name" value="Dynein_heavy_chain_D4_dom"/>
</dbReference>
<keyword evidence="3" id="KW-0963">Cytoplasm</keyword>
<dbReference type="InterPro" id="IPR035706">
    <property type="entry name" value="AAA_9"/>
</dbReference>
<dbReference type="InterPro" id="IPR027417">
    <property type="entry name" value="P-loop_NTPase"/>
</dbReference>
<keyword evidence="5" id="KW-0547">Nucleotide-binding</keyword>
<dbReference type="GO" id="GO:0030286">
    <property type="term" value="C:dynein complex"/>
    <property type="evidence" value="ECO:0007669"/>
    <property type="project" value="UniProtKB-KW"/>
</dbReference>
<proteinExistence type="inferred from homology"/>
<feature type="domain" description="Dynein heavy chain linker" evidence="16">
    <location>
        <begin position="15"/>
        <end position="238"/>
    </location>
</feature>
<dbReference type="FunFam" id="3.20.180.20:FF:000003">
    <property type="entry name" value="Dynein heavy chain 12, axonemal"/>
    <property type="match status" value="1"/>
</dbReference>
<evidence type="ECO:0000256" key="8">
    <source>
        <dbReference type="ARBA" id="ARBA00023054"/>
    </source>
</evidence>
<dbReference type="Pfam" id="PF12775">
    <property type="entry name" value="AAA_7"/>
    <property type="match status" value="2"/>
</dbReference>
<feature type="domain" description="Dynein heavy chain hydrolytic ATP-binding dynein motor region" evidence="17">
    <location>
        <begin position="374"/>
        <end position="700"/>
    </location>
</feature>
<dbReference type="InterPro" id="IPR043160">
    <property type="entry name" value="Dynein_C_barrel"/>
</dbReference>
<dbReference type="Pfam" id="PF18199">
    <property type="entry name" value="Dynein_C"/>
    <property type="match status" value="1"/>
</dbReference>
<dbReference type="FunFam" id="3.40.50.300:FF:000223">
    <property type="entry name" value="Dynein heavy chain 3, axonemal"/>
    <property type="match status" value="1"/>
</dbReference>
<dbReference type="Gene3D" id="3.20.180.20">
    <property type="entry name" value="Dynein heavy chain, N-terminal domain 2"/>
    <property type="match status" value="1"/>
</dbReference>
<dbReference type="FunFam" id="1.10.8.710:FF:000004">
    <property type="entry name" value="Dynein axonemal heavy chain 6"/>
    <property type="match status" value="1"/>
</dbReference>
<evidence type="ECO:0000256" key="9">
    <source>
        <dbReference type="ARBA" id="ARBA00023069"/>
    </source>
</evidence>
<dbReference type="Pfam" id="PF03028">
    <property type="entry name" value="Dynein_heavy"/>
    <property type="match status" value="1"/>
</dbReference>
<evidence type="ECO:0000256" key="1">
    <source>
        <dbReference type="ARBA" id="ARBA00004430"/>
    </source>
</evidence>
<feature type="domain" description="Dynein heavy chain region D6 P-loop" evidence="15">
    <location>
        <begin position="2215"/>
        <end position="2320"/>
    </location>
</feature>
<dbReference type="GO" id="GO:0008569">
    <property type="term" value="F:minus-end-directed microtubule motor activity"/>
    <property type="evidence" value="ECO:0007669"/>
    <property type="project" value="InterPro"/>
</dbReference>
<accession>A0A8D3E0I9</accession>
<dbReference type="GO" id="GO:0005524">
    <property type="term" value="F:ATP binding"/>
    <property type="evidence" value="ECO:0007669"/>
    <property type="project" value="UniProtKB-KW"/>
</dbReference>
<dbReference type="Gene3D" id="1.10.8.710">
    <property type="match status" value="1"/>
</dbReference>
<dbReference type="FunFam" id="1.10.8.1220:FF:000001">
    <property type="entry name" value="Dynein axonemal heavy chain 5"/>
    <property type="match status" value="1"/>
</dbReference>
<dbReference type="PANTHER" id="PTHR22878:SF68">
    <property type="entry name" value="DYNEIN HEAVY CHAIN 6, AXONEMAL-LIKE"/>
    <property type="match status" value="1"/>
</dbReference>
<dbReference type="InterPro" id="IPR004273">
    <property type="entry name" value="Dynein_heavy_D6_P-loop"/>
</dbReference>
<dbReference type="GO" id="GO:0045505">
    <property type="term" value="F:dynein intermediate chain binding"/>
    <property type="evidence" value="ECO:0007669"/>
    <property type="project" value="InterPro"/>
</dbReference>